<sequence length="353" mass="41340">MTRFIIPENQHVSNSPAKKDVRGRIVQWGCIRLRDEREKKREYPTRESKFEHASPRLYQIDLHTSMPVSNIHHKQHVSNSAMSISNTSPTLEVAVRGSIVQRGFQKNHLPLTTLQHYAAREMRLEVPSSNRRLRTALDYPRRYTSMPLEVSVITTTSSNHLGKNDYNGDVSESRERENLTRELARVRGRSRLRKNQRVFTSSIPERFTHVNATLNYPSKPTRLRPGRYGQCVREKRMLRYEEASYNEEATRTIYLSRFNFPVYERYKFRVGTSALVLQNDRYTSMPLEVFVTNNASSRQHAELCMRKKSTIWMHPSRERERTRERESTEHPYERVKLGAFDAAAALHGYTCGH</sequence>
<evidence type="ECO:0000313" key="1">
    <source>
        <dbReference type="EMBL" id="RPA74154.1"/>
    </source>
</evidence>
<dbReference type="AlphaFoldDB" id="A0A3N4HWV9"/>
<name>A0A3N4HWV9_ASCIM</name>
<organism evidence="1 2">
    <name type="scientific">Ascobolus immersus RN42</name>
    <dbReference type="NCBI Taxonomy" id="1160509"/>
    <lineage>
        <taxon>Eukaryota</taxon>
        <taxon>Fungi</taxon>
        <taxon>Dikarya</taxon>
        <taxon>Ascomycota</taxon>
        <taxon>Pezizomycotina</taxon>
        <taxon>Pezizomycetes</taxon>
        <taxon>Pezizales</taxon>
        <taxon>Ascobolaceae</taxon>
        <taxon>Ascobolus</taxon>
    </lineage>
</organism>
<dbReference type="Proteomes" id="UP000275078">
    <property type="component" value="Unassembled WGS sequence"/>
</dbReference>
<keyword evidence="2" id="KW-1185">Reference proteome</keyword>
<gene>
    <name evidence="1" type="ORF">BJ508DRAFT_380714</name>
</gene>
<evidence type="ECO:0000313" key="2">
    <source>
        <dbReference type="Proteomes" id="UP000275078"/>
    </source>
</evidence>
<proteinExistence type="predicted"/>
<reference evidence="1 2" key="1">
    <citation type="journal article" date="2018" name="Nat. Ecol. Evol.">
        <title>Pezizomycetes genomes reveal the molecular basis of ectomycorrhizal truffle lifestyle.</title>
        <authorList>
            <person name="Murat C."/>
            <person name="Payen T."/>
            <person name="Noel B."/>
            <person name="Kuo A."/>
            <person name="Morin E."/>
            <person name="Chen J."/>
            <person name="Kohler A."/>
            <person name="Krizsan K."/>
            <person name="Balestrini R."/>
            <person name="Da Silva C."/>
            <person name="Montanini B."/>
            <person name="Hainaut M."/>
            <person name="Levati E."/>
            <person name="Barry K.W."/>
            <person name="Belfiori B."/>
            <person name="Cichocki N."/>
            <person name="Clum A."/>
            <person name="Dockter R.B."/>
            <person name="Fauchery L."/>
            <person name="Guy J."/>
            <person name="Iotti M."/>
            <person name="Le Tacon F."/>
            <person name="Lindquist E.A."/>
            <person name="Lipzen A."/>
            <person name="Malagnac F."/>
            <person name="Mello A."/>
            <person name="Molinier V."/>
            <person name="Miyauchi S."/>
            <person name="Poulain J."/>
            <person name="Riccioni C."/>
            <person name="Rubini A."/>
            <person name="Sitrit Y."/>
            <person name="Splivallo R."/>
            <person name="Traeger S."/>
            <person name="Wang M."/>
            <person name="Zifcakova L."/>
            <person name="Wipf D."/>
            <person name="Zambonelli A."/>
            <person name="Paolocci F."/>
            <person name="Nowrousian M."/>
            <person name="Ottonello S."/>
            <person name="Baldrian P."/>
            <person name="Spatafora J.W."/>
            <person name="Henrissat B."/>
            <person name="Nagy L.G."/>
            <person name="Aury J.M."/>
            <person name="Wincker P."/>
            <person name="Grigoriev I.V."/>
            <person name="Bonfante P."/>
            <person name="Martin F.M."/>
        </authorList>
    </citation>
    <scope>NUCLEOTIDE SEQUENCE [LARGE SCALE GENOMIC DNA]</scope>
    <source>
        <strain evidence="1 2">RN42</strain>
    </source>
</reference>
<protein>
    <submittedName>
        <fullName evidence="1">Uncharacterized protein</fullName>
    </submittedName>
</protein>
<accession>A0A3N4HWV9</accession>
<dbReference type="EMBL" id="ML119798">
    <property type="protein sequence ID" value="RPA74154.1"/>
    <property type="molecule type" value="Genomic_DNA"/>
</dbReference>